<organism evidence="1 2">
    <name type="scientific">Adineta steineri</name>
    <dbReference type="NCBI Taxonomy" id="433720"/>
    <lineage>
        <taxon>Eukaryota</taxon>
        <taxon>Metazoa</taxon>
        <taxon>Spiralia</taxon>
        <taxon>Gnathifera</taxon>
        <taxon>Rotifera</taxon>
        <taxon>Eurotatoria</taxon>
        <taxon>Bdelloidea</taxon>
        <taxon>Adinetida</taxon>
        <taxon>Adinetidae</taxon>
        <taxon>Adineta</taxon>
    </lineage>
</organism>
<evidence type="ECO:0000313" key="1">
    <source>
        <dbReference type="EMBL" id="CAF4312115.1"/>
    </source>
</evidence>
<reference evidence="1" key="1">
    <citation type="submission" date="2021-02" db="EMBL/GenBank/DDBJ databases">
        <authorList>
            <person name="Nowell W R."/>
        </authorList>
    </citation>
    <scope>NUCLEOTIDE SEQUENCE</scope>
</reference>
<evidence type="ECO:0000313" key="2">
    <source>
        <dbReference type="Proteomes" id="UP000663868"/>
    </source>
</evidence>
<dbReference type="SUPFAM" id="SSF50978">
    <property type="entry name" value="WD40 repeat-like"/>
    <property type="match status" value="1"/>
</dbReference>
<proteinExistence type="predicted"/>
<dbReference type="Proteomes" id="UP000663868">
    <property type="component" value="Unassembled WGS sequence"/>
</dbReference>
<feature type="non-terminal residue" evidence="1">
    <location>
        <position position="1"/>
    </location>
</feature>
<sequence>YEATVTRLSNNVDNYSARNLNNDSSDWSEMFGAVTMQVSNQQENIPPNSNDKTINENTDETMVVDTLQYQLPSTENITQHRQHCFVESTTKTIRTGFYQFNFEIKYQFICTFFLQGLRLQCLTEQNNLVSKHQAIYREDCQRAKLLKRSVPTNVFEISDQKLWTPQGTLLSHVHLHNGKITKLTSSLVSPSPTYYTQLFATGDSKGAIRLWDINQFQKSLIFRPSRAIRGTGI</sequence>
<accession>A0A820IN94</accession>
<dbReference type="AlphaFoldDB" id="A0A820IN94"/>
<name>A0A820IN94_9BILA</name>
<protein>
    <submittedName>
        <fullName evidence="1">Uncharacterized protein</fullName>
    </submittedName>
</protein>
<dbReference type="InterPro" id="IPR036322">
    <property type="entry name" value="WD40_repeat_dom_sf"/>
</dbReference>
<dbReference type="EMBL" id="CAJOBB010015035">
    <property type="protein sequence ID" value="CAF4312115.1"/>
    <property type="molecule type" value="Genomic_DNA"/>
</dbReference>
<gene>
    <name evidence="1" type="ORF">KXQ929_LOCUS46137</name>
</gene>
<comment type="caution">
    <text evidence="1">The sequence shown here is derived from an EMBL/GenBank/DDBJ whole genome shotgun (WGS) entry which is preliminary data.</text>
</comment>